<proteinExistence type="predicted"/>
<organism evidence="2">
    <name type="scientific">marine sediment metagenome</name>
    <dbReference type="NCBI Taxonomy" id="412755"/>
    <lineage>
        <taxon>unclassified sequences</taxon>
        <taxon>metagenomes</taxon>
        <taxon>ecological metagenomes</taxon>
    </lineage>
</organism>
<feature type="coiled-coil region" evidence="1">
    <location>
        <begin position="39"/>
        <end position="95"/>
    </location>
</feature>
<evidence type="ECO:0000256" key="1">
    <source>
        <dbReference type="SAM" id="Coils"/>
    </source>
</evidence>
<name>A0A0F9M801_9ZZZZ</name>
<dbReference type="AlphaFoldDB" id="A0A0F9M801"/>
<evidence type="ECO:0000313" key="2">
    <source>
        <dbReference type="EMBL" id="KKN01839.1"/>
    </source>
</evidence>
<accession>A0A0F9M801</accession>
<sequence>MVHLAGVEALRVARMSDKSLEEQLLYHVDWLASPNLEEIKEVANHLRALATQVGELEREPNVFRRVIVEELVARNAQYEVRIETLEAALRELTRRNVLSIYDSSEGRRMNDFIGVVLESFNAARAALNPEDTDAPPATEVDRG</sequence>
<protein>
    <submittedName>
        <fullName evidence="2">Uncharacterized protein</fullName>
    </submittedName>
</protein>
<dbReference type="EMBL" id="LAZR01005217">
    <property type="protein sequence ID" value="KKN01839.1"/>
    <property type="molecule type" value="Genomic_DNA"/>
</dbReference>
<keyword evidence="1" id="KW-0175">Coiled coil</keyword>
<gene>
    <name evidence="2" type="ORF">LCGC14_1123750</name>
</gene>
<reference evidence="2" key="1">
    <citation type="journal article" date="2015" name="Nature">
        <title>Complex archaea that bridge the gap between prokaryotes and eukaryotes.</title>
        <authorList>
            <person name="Spang A."/>
            <person name="Saw J.H."/>
            <person name="Jorgensen S.L."/>
            <person name="Zaremba-Niedzwiedzka K."/>
            <person name="Martijn J."/>
            <person name="Lind A.E."/>
            <person name="van Eijk R."/>
            <person name="Schleper C."/>
            <person name="Guy L."/>
            <person name="Ettema T.J."/>
        </authorList>
    </citation>
    <scope>NUCLEOTIDE SEQUENCE</scope>
</reference>
<comment type="caution">
    <text evidence="2">The sequence shown here is derived from an EMBL/GenBank/DDBJ whole genome shotgun (WGS) entry which is preliminary data.</text>
</comment>